<name>A0ABS4WMN5_9MICO</name>
<dbReference type="InterPro" id="IPR053180">
    <property type="entry name" value="Ca-binding_acidic-repeat"/>
</dbReference>
<evidence type="ECO:0000256" key="6">
    <source>
        <dbReference type="SAM" id="Phobius"/>
    </source>
</evidence>
<dbReference type="PANTHER" id="PTHR37467:SF1">
    <property type="entry name" value="EXPORTED CALCIUM-BINDING GLYCOPROTEIN"/>
    <property type="match status" value="1"/>
</dbReference>
<comment type="caution">
    <text evidence="7">The sequence shown here is derived from an EMBL/GenBank/DDBJ whole genome shotgun (WGS) entry which is preliminary data.</text>
</comment>
<evidence type="ECO:0000256" key="3">
    <source>
        <dbReference type="ARBA" id="ARBA00022729"/>
    </source>
</evidence>
<evidence type="ECO:0000256" key="2">
    <source>
        <dbReference type="ARBA" id="ARBA00022525"/>
    </source>
</evidence>
<dbReference type="Gene3D" id="4.10.1080.10">
    <property type="entry name" value="TSP type-3 repeat"/>
    <property type="match status" value="1"/>
</dbReference>
<reference evidence="7 8" key="1">
    <citation type="submission" date="2021-03" db="EMBL/GenBank/DDBJ databases">
        <title>Sequencing the genomes of 1000 actinobacteria strains.</title>
        <authorList>
            <person name="Klenk H.-P."/>
        </authorList>
    </citation>
    <scope>NUCLEOTIDE SEQUENCE [LARGE SCALE GENOMIC DNA]</scope>
    <source>
        <strain evidence="7 8">DSM 13468</strain>
    </source>
</reference>
<gene>
    <name evidence="7" type="ORF">JOF42_000786</name>
</gene>
<evidence type="ECO:0000256" key="5">
    <source>
        <dbReference type="SAM" id="MobiDB-lite"/>
    </source>
</evidence>
<evidence type="ECO:0000313" key="8">
    <source>
        <dbReference type="Proteomes" id="UP000703720"/>
    </source>
</evidence>
<protein>
    <submittedName>
        <fullName evidence="7">Uncharacterized protein</fullName>
    </submittedName>
</protein>
<dbReference type="InterPro" id="IPR028974">
    <property type="entry name" value="TSP_type-3_rpt"/>
</dbReference>
<keyword evidence="4" id="KW-0106">Calcium</keyword>
<dbReference type="RefSeq" id="WP_210096659.1">
    <property type="nucleotide sequence ID" value="NZ_BAAAIO010000001.1"/>
</dbReference>
<keyword evidence="8" id="KW-1185">Reference proteome</keyword>
<evidence type="ECO:0000313" key="7">
    <source>
        <dbReference type="EMBL" id="MBP2377291.1"/>
    </source>
</evidence>
<dbReference type="EMBL" id="JAGIOA010000001">
    <property type="protein sequence ID" value="MBP2377291.1"/>
    <property type="molecule type" value="Genomic_DNA"/>
</dbReference>
<feature type="transmembrane region" description="Helical" evidence="6">
    <location>
        <begin position="23"/>
        <end position="44"/>
    </location>
</feature>
<keyword evidence="6" id="KW-0472">Membrane</keyword>
<dbReference type="CDD" id="cd20742">
    <property type="entry name" value="FIX_vWA-like"/>
    <property type="match status" value="1"/>
</dbReference>
<dbReference type="Proteomes" id="UP000703720">
    <property type="component" value="Unassembled WGS sequence"/>
</dbReference>
<dbReference type="PANTHER" id="PTHR37467">
    <property type="entry name" value="EXPORTED CALCIUM-BINDING GLYCOPROTEIN-RELATED"/>
    <property type="match status" value="1"/>
</dbReference>
<dbReference type="InterPro" id="IPR059100">
    <property type="entry name" value="TSP3_bac"/>
</dbReference>
<keyword evidence="6" id="KW-1133">Transmembrane helix</keyword>
<keyword evidence="6" id="KW-0812">Transmembrane</keyword>
<keyword evidence="3" id="KW-0732">Signal</keyword>
<keyword evidence="2" id="KW-0964">Secreted</keyword>
<sequence length="541" mass="56121">MSQASASEDPSTRTPPRRRATRLISAAAMVAVAGLVGAGLYVFVDRLKDSDGDGLPDHVESSGWVTVRGATFVTDPWSADTDGDGLTDSQEAGDAEGVGYVGVSDPTRSDSDGDGLGDQLEVLGWQSTAEITYRTDPLRADSDSDGLDDGIEAGASRAPDRAFAIFADPLDSDTDADGLNDSAEADLSLDPFHTDTDLDGLDDRYEVDELGTAADSADTDDDGLEDGYEVSHRADQGLDPLWPDQRVDALTFATEFAQGAVLGELAPGDTLAWLAGNLAAGGTSFIPGVGWVAGSVVDLRDAVGSAIRADWVGAGFSMIGLVPVTGDLTAFSGKVARFMIDHPGLAPAAAAAVVALDWLPDRVKLTALKSATPEGWSALGEAGFSDKALLKLQKGKTGINTLASAMSGPGHVSGTRARFFATGPDAEAWLTASLQSSRTKADTQVVFSTAACAVVCNAVARRVDAMAAGIAHESKSGRVYLTESIEAQLRSDAYLVDEGLIEGAHWHFFASSESNSIGPSGPVVTLLEDLGIAYTVHPPRA</sequence>
<dbReference type="Pfam" id="PF18884">
    <property type="entry name" value="TSP3_bac"/>
    <property type="match status" value="2"/>
</dbReference>
<feature type="region of interest" description="Disordered" evidence="5">
    <location>
        <begin position="175"/>
        <end position="200"/>
    </location>
</feature>
<feature type="region of interest" description="Disordered" evidence="5">
    <location>
        <begin position="75"/>
        <end position="116"/>
    </location>
</feature>
<evidence type="ECO:0000256" key="4">
    <source>
        <dbReference type="ARBA" id="ARBA00022837"/>
    </source>
</evidence>
<organism evidence="7 8">
    <name type="scientific">Microbacterium phyllosphaerae</name>
    <dbReference type="NCBI Taxonomy" id="124798"/>
    <lineage>
        <taxon>Bacteria</taxon>
        <taxon>Bacillati</taxon>
        <taxon>Actinomycetota</taxon>
        <taxon>Actinomycetes</taxon>
        <taxon>Micrococcales</taxon>
        <taxon>Microbacteriaceae</taxon>
        <taxon>Microbacterium</taxon>
    </lineage>
</organism>
<evidence type="ECO:0000256" key="1">
    <source>
        <dbReference type="ARBA" id="ARBA00004613"/>
    </source>
</evidence>
<comment type="subcellular location">
    <subcellularLocation>
        <location evidence="1">Secreted</location>
    </subcellularLocation>
</comment>
<proteinExistence type="predicted"/>
<accession>A0ABS4WMN5</accession>